<dbReference type="PROSITE" id="PS50109">
    <property type="entry name" value="HIS_KIN"/>
    <property type="match status" value="1"/>
</dbReference>
<evidence type="ECO:0000256" key="7">
    <source>
        <dbReference type="ARBA" id="ARBA00023136"/>
    </source>
</evidence>
<organism evidence="11 12">
    <name type="scientific">Permianibacter aggregans</name>
    <dbReference type="NCBI Taxonomy" id="1510150"/>
    <lineage>
        <taxon>Bacteria</taxon>
        <taxon>Pseudomonadati</taxon>
        <taxon>Pseudomonadota</taxon>
        <taxon>Gammaproteobacteria</taxon>
        <taxon>Pseudomonadales</taxon>
        <taxon>Pseudomonadaceae</taxon>
        <taxon>Permianibacter</taxon>
    </lineage>
</organism>
<keyword evidence="7" id="KW-0472">Membrane</keyword>
<dbReference type="InterPro" id="IPR000700">
    <property type="entry name" value="PAS-assoc_C"/>
</dbReference>
<evidence type="ECO:0000313" key="12">
    <source>
        <dbReference type="Proteomes" id="UP000295375"/>
    </source>
</evidence>
<dbReference type="Gene3D" id="3.30.450.40">
    <property type="match status" value="1"/>
</dbReference>
<feature type="domain" description="PAS" evidence="9">
    <location>
        <begin position="578"/>
        <end position="648"/>
    </location>
</feature>
<dbReference type="Gene3D" id="1.10.287.130">
    <property type="match status" value="1"/>
</dbReference>
<feature type="domain" description="PAS" evidence="9">
    <location>
        <begin position="436"/>
        <end position="501"/>
    </location>
</feature>
<evidence type="ECO:0000259" key="9">
    <source>
        <dbReference type="PROSITE" id="PS50112"/>
    </source>
</evidence>
<comment type="catalytic activity">
    <reaction evidence="1">
        <text>ATP + protein L-histidine = ADP + protein N-phospho-L-histidine.</text>
        <dbReference type="EC" id="2.7.13.3"/>
    </reaction>
</comment>
<evidence type="ECO:0000313" key="11">
    <source>
        <dbReference type="EMBL" id="TDQ46557.1"/>
    </source>
</evidence>
<dbReference type="InterPro" id="IPR029016">
    <property type="entry name" value="GAF-like_dom_sf"/>
</dbReference>
<dbReference type="InterPro" id="IPR036890">
    <property type="entry name" value="HATPase_C_sf"/>
</dbReference>
<dbReference type="InterPro" id="IPR003594">
    <property type="entry name" value="HATPase_dom"/>
</dbReference>
<evidence type="ECO:0000259" key="8">
    <source>
        <dbReference type="PROSITE" id="PS50109"/>
    </source>
</evidence>
<dbReference type="InterPro" id="IPR035965">
    <property type="entry name" value="PAS-like_dom_sf"/>
</dbReference>
<dbReference type="SUPFAM" id="SSF55785">
    <property type="entry name" value="PYP-like sensor domain (PAS domain)"/>
    <property type="match status" value="4"/>
</dbReference>
<proteinExistence type="predicted"/>
<keyword evidence="3" id="KW-0597">Phosphoprotein</keyword>
<dbReference type="InterPro" id="IPR004358">
    <property type="entry name" value="Sig_transdc_His_kin-like_C"/>
</dbReference>
<dbReference type="InterPro" id="IPR005467">
    <property type="entry name" value="His_kinase_dom"/>
</dbReference>
<dbReference type="SUPFAM" id="SSF55874">
    <property type="entry name" value="ATPase domain of HSP90 chaperone/DNA topoisomerase II/histidine kinase"/>
    <property type="match status" value="1"/>
</dbReference>
<dbReference type="CDD" id="cd00082">
    <property type="entry name" value="HisKA"/>
    <property type="match status" value="1"/>
</dbReference>
<dbReference type="SMART" id="SM00091">
    <property type="entry name" value="PAS"/>
    <property type="match status" value="3"/>
</dbReference>
<dbReference type="EC" id="2.7.13.3" evidence="2"/>
<dbReference type="InterPro" id="IPR003661">
    <property type="entry name" value="HisK_dim/P_dom"/>
</dbReference>
<dbReference type="SUPFAM" id="SSF55781">
    <property type="entry name" value="GAF domain-like"/>
    <property type="match status" value="1"/>
</dbReference>
<gene>
    <name evidence="11" type="ORF">EV696_11398</name>
</gene>
<dbReference type="Pfam" id="PF08447">
    <property type="entry name" value="PAS_3"/>
    <property type="match status" value="2"/>
</dbReference>
<feature type="domain" description="PAC" evidence="10">
    <location>
        <begin position="383"/>
        <end position="435"/>
    </location>
</feature>
<evidence type="ECO:0000256" key="3">
    <source>
        <dbReference type="ARBA" id="ARBA00022553"/>
    </source>
</evidence>
<dbReference type="EMBL" id="SNYM01000013">
    <property type="protein sequence ID" value="TDQ46557.1"/>
    <property type="molecule type" value="Genomic_DNA"/>
</dbReference>
<dbReference type="Pfam" id="PF13426">
    <property type="entry name" value="PAS_9"/>
    <property type="match status" value="1"/>
</dbReference>
<dbReference type="Pfam" id="PF00512">
    <property type="entry name" value="HisKA"/>
    <property type="match status" value="1"/>
</dbReference>
<dbReference type="InterPro" id="IPR001610">
    <property type="entry name" value="PAC"/>
</dbReference>
<dbReference type="Proteomes" id="UP000295375">
    <property type="component" value="Unassembled WGS sequence"/>
</dbReference>
<dbReference type="Gene3D" id="3.30.565.10">
    <property type="entry name" value="Histidine kinase-like ATPase, C-terminal domain"/>
    <property type="match status" value="1"/>
</dbReference>
<reference evidence="11 12" key="1">
    <citation type="submission" date="2019-03" db="EMBL/GenBank/DDBJ databases">
        <title>Genomic Encyclopedia of Type Strains, Phase IV (KMG-IV): sequencing the most valuable type-strain genomes for metagenomic binning, comparative biology and taxonomic classification.</title>
        <authorList>
            <person name="Goeker M."/>
        </authorList>
    </citation>
    <scope>NUCLEOTIDE SEQUENCE [LARGE SCALE GENOMIC DNA]</scope>
    <source>
        <strain evidence="11 12">DSM 103792</strain>
    </source>
</reference>
<evidence type="ECO:0000256" key="1">
    <source>
        <dbReference type="ARBA" id="ARBA00000085"/>
    </source>
</evidence>
<keyword evidence="4" id="KW-0808">Transferase</keyword>
<dbReference type="SMART" id="SM00387">
    <property type="entry name" value="HATPase_c"/>
    <property type="match status" value="1"/>
</dbReference>
<dbReference type="CDD" id="cd00130">
    <property type="entry name" value="PAS"/>
    <property type="match status" value="3"/>
</dbReference>
<protein>
    <recommendedName>
        <fullName evidence="2">histidine kinase</fullName>
        <ecNumber evidence="2">2.7.13.3</ecNumber>
    </recommendedName>
</protein>
<dbReference type="GO" id="GO:0005886">
    <property type="term" value="C:plasma membrane"/>
    <property type="evidence" value="ECO:0007669"/>
    <property type="project" value="UniProtKB-ARBA"/>
</dbReference>
<dbReference type="Pfam" id="PF02518">
    <property type="entry name" value="HATPase_c"/>
    <property type="match status" value="1"/>
</dbReference>
<dbReference type="SMART" id="SM00065">
    <property type="entry name" value="GAF"/>
    <property type="match status" value="1"/>
</dbReference>
<dbReference type="FunFam" id="3.30.565.10:FF:000006">
    <property type="entry name" value="Sensor histidine kinase WalK"/>
    <property type="match status" value="1"/>
</dbReference>
<dbReference type="PANTHER" id="PTHR43304">
    <property type="entry name" value="PHYTOCHROME-LIKE PROTEIN CPH1"/>
    <property type="match status" value="1"/>
</dbReference>
<evidence type="ECO:0000256" key="4">
    <source>
        <dbReference type="ARBA" id="ARBA00022679"/>
    </source>
</evidence>
<dbReference type="SMART" id="SM00388">
    <property type="entry name" value="HisKA"/>
    <property type="match status" value="1"/>
</dbReference>
<dbReference type="PROSITE" id="PS50113">
    <property type="entry name" value="PAC"/>
    <property type="match status" value="2"/>
</dbReference>
<dbReference type="Pfam" id="PF01590">
    <property type="entry name" value="GAF"/>
    <property type="match status" value="1"/>
</dbReference>
<keyword evidence="5" id="KW-0418">Kinase</keyword>
<dbReference type="PRINTS" id="PR00344">
    <property type="entry name" value="BCTRLSENSOR"/>
</dbReference>
<feature type="domain" description="PAC" evidence="10">
    <location>
        <begin position="652"/>
        <end position="704"/>
    </location>
</feature>
<dbReference type="NCBIfam" id="TIGR00229">
    <property type="entry name" value="sensory_box"/>
    <property type="match status" value="3"/>
</dbReference>
<evidence type="ECO:0000256" key="6">
    <source>
        <dbReference type="ARBA" id="ARBA00023012"/>
    </source>
</evidence>
<evidence type="ECO:0000256" key="2">
    <source>
        <dbReference type="ARBA" id="ARBA00012438"/>
    </source>
</evidence>
<dbReference type="GO" id="GO:0000155">
    <property type="term" value="F:phosphorelay sensor kinase activity"/>
    <property type="evidence" value="ECO:0007669"/>
    <property type="project" value="InterPro"/>
</dbReference>
<dbReference type="CDD" id="cd16922">
    <property type="entry name" value="HATPase_EvgS-ArcB-TorS-like"/>
    <property type="match status" value="1"/>
</dbReference>
<feature type="domain" description="Histidine kinase" evidence="8">
    <location>
        <begin position="708"/>
        <end position="931"/>
    </location>
</feature>
<dbReference type="PANTHER" id="PTHR43304:SF1">
    <property type="entry name" value="PAC DOMAIN-CONTAINING PROTEIN"/>
    <property type="match status" value="1"/>
</dbReference>
<dbReference type="Gene3D" id="3.30.450.20">
    <property type="entry name" value="PAS domain"/>
    <property type="match status" value="4"/>
</dbReference>
<accession>A0A4V3D756</accession>
<dbReference type="RefSeq" id="WP_133591824.1">
    <property type="nucleotide sequence ID" value="NZ_CP037953.1"/>
</dbReference>
<evidence type="ECO:0000259" key="10">
    <source>
        <dbReference type="PROSITE" id="PS50113"/>
    </source>
</evidence>
<dbReference type="InterPro" id="IPR013655">
    <property type="entry name" value="PAS_fold_3"/>
</dbReference>
<dbReference type="OrthoDB" id="9812358at2"/>
<dbReference type="InterPro" id="IPR000014">
    <property type="entry name" value="PAS"/>
</dbReference>
<dbReference type="InterPro" id="IPR003018">
    <property type="entry name" value="GAF"/>
</dbReference>
<keyword evidence="12" id="KW-1185">Reference proteome</keyword>
<evidence type="ECO:0000256" key="5">
    <source>
        <dbReference type="ARBA" id="ARBA00022777"/>
    </source>
</evidence>
<feature type="domain" description="PAS" evidence="9">
    <location>
        <begin position="306"/>
        <end position="379"/>
    </location>
</feature>
<dbReference type="AlphaFoldDB" id="A0A4V3D756"/>
<sequence length="937" mass="106751">MNDKSDYQSAPLPDDENERLLTLQQLHVLDSSEEAVFDQITAQAATIFQVPICLVSLVDHERQWFKSRQGLDVCETSRELAFCAHAILQDGIFEVRDTLQDPRFRGSPLVQGAPHIRFYAGAPLITDNQHRIGTLCLIDRVPRQLNSEQRQLLSTLAALVVQRLQQRKHQLELKLAQKQQAPTDTPATYFQLLRDSNQCWRFTFIAPEVDRLLDLKQEDLTENFSRLLRDFSEADRNGFLQQLNISADEQTPLHAELHWPATADQTERWLAINAEPDRTPDGGVTLFGQLTDISRVKRDQHIQDGERRRLQMIVEGTRTGIWEWTVGEQQVYINEHFATLLGTSIEALAPFSSEAWESLVHPEDLPNIQRQLESHLQGDIPALDLEYRMRHALGYWVWVHGRGRVYTRSTDQQKLVAGTLQDISGRKLIEQEIRRARQYLQTVVDASTDVAIFTTNARGQINLFNPGAEKLLGYRASEVIGQIAPEQFFDTQELEQRRQQLALPHRQTINHFDLLVADARLGHTDTRQWTWYDKQRQPHQVRLSISALETAENVVSGFVGIAVDLTDRILAEEQWKQSQQRFSGAFDMAPIGMALVSLQGKWLEVNNHLCKLLGYPREELLRTDFQTVTHPEDLQADLQYVQALLNGKLNHYQMEKRYFHKSGEIIWGLLSVSLVRDSLERPVHFVSLIQDITEQKRTEQIKDQFIATVSHELRTPLTSIVGALGLINGGVLGDLSDEMADMLRIAEQNSKRLMALVNDLLDMEKLGAGKLELKLKPLQLDREIDSVLESLQAYAHQYRIRMQFSESARDHAQRCVVLAESRRLQQVLTNYLSNAIKFSPPGSEVRIEISQDHRHAQVTVSDNGPGIPVHLHDRLFQKFGLLDGSSTRTQPGTGLGLAICKELVEAMHGEVGFDSMPGNGCRFWFSLPLVSAELHYS</sequence>
<dbReference type="FunFam" id="1.10.287.130:FF:000001">
    <property type="entry name" value="Two-component sensor histidine kinase"/>
    <property type="match status" value="1"/>
</dbReference>
<dbReference type="SUPFAM" id="SSF47384">
    <property type="entry name" value="Homodimeric domain of signal transducing histidine kinase"/>
    <property type="match status" value="1"/>
</dbReference>
<dbReference type="SMART" id="SM00086">
    <property type="entry name" value="PAC"/>
    <property type="match status" value="3"/>
</dbReference>
<name>A0A4V3D756_9GAMM</name>
<dbReference type="InterPro" id="IPR052162">
    <property type="entry name" value="Sensor_kinase/Photoreceptor"/>
</dbReference>
<dbReference type="PROSITE" id="PS50112">
    <property type="entry name" value="PAS"/>
    <property type="match status" value="3"/>
</dbReference>
<keyword evidence="6" id="KW-0902">Two-component regulatory system</keyword>
<comment type="caution">
    <text evidence="11">The sequence shown here is derived from an EMBL/GenBank/DDBJ whole genome shotgun (WGS) entry which is preliminary data.</text>
</comment>
<dbReference type="InterPro" id="IPR036097">
    <property type="entry name" value="HisK_dim/P_sf"/>
</dbReference>